<dbReference type="Proteomes" id="UP000242457">
    <property type="component" value="Unassembled WGS sequence"/>
</dbReference>
<organism evidence="6 7">
    <name type="scientific">Apis cerana cerana</name>
    <name type="common">Oriental honeybee</name>
    <dbReference type="NCBI Taxonomy" id="94128"/>
    <lineage>
        <taxon>Eukaryota</taxon>
        <taxon>Metazoa</taxon>
        <taxon>Ecdysozoa</taxon>
        <taxon>Arthropoda</taxon>
        <taxon>Hexapoda</taxon>
        <taxon>Insecta</taxon>
        <taxon>Pterygota</taxon>
        <taxon>Neoptera</taxon>
        <taxon>Endopterygota</taxon>
        <taxon>Hymenoptera</taxon>
        <taxon>Apocrita</taxon>
        <taxon>Aculeata</taxon>
        <taxon>Apoidea</taxon>
        <taxon>Anthophila</taxon>
        <taxon>Apidae</taxon>
        <taxon>Apis</taxon>
    </lineage>
</organism>
<keyword evidence="3 5" id="KW-1133">Transmembrane helix</keyword>
<dbReference type="Pfam" id="PF06423">
    <property type="entry name" value="GWT1"/>
    <property type="match status" value="1"/>
</dbReference>
<feature type="transmembrane region" description="Helical" evidence="5">
    <location>
        <begin position="389"/>
        <end position="410"/>
    </location>
</feature>
<dbReference type="UniPathway" id="UPA00196"/>
<dbReference type="STRING" id="94128.A0A2A3ENX0"/>
<reference evidence="6 7" key="1">
    <citation type="submission" date="2014-07" db="EMBL/GenBank/DDBJ databases">
        <title>Genomic and transcriptomic analysis on Apis cerana provide comprehensive insights into honey bee biology.</title>
        <authorList>
            <person name="Diao Q."/>
            <person name="Sun L."/>
            <person name="Zheng H."/>
            <person name="Zheng H."/>
            <person name="Xu S."/>
            <person name="Wang S."/>
            <person name="Zeng Z."/>
            <person name="Hu F."/>
            <person name="Su S."/>
            <person name="Wu J."/>
        </authorList>
    </citation>
    <scope>NUCLEOTIDE SEQUENCE [LARGE SCALE GENOMIC DNA]</scope>
    <source>
        <tissue evidence="6">Pupae without intestine</tissue>
    </source>
</reference>
<dbReference type="PANTHER" id="PTHR20661">
    <property type="entry name" value="PHOSPHATIDYLINOSITOL-GLYCAN BIOSYNTHESIS CLASS W PROTEIN"/>
    <property type="match status" value="1"/>
</dbReference>
<feature type="transmembrane region" description="Helical" evidence="5">
    <location>
        <begin position="469"/>
        <end position="490"/>
    </location>
</feature>
<feature type="transmembrane region" description="Helical" evidence="5">
    <location>
        <begin position="299"/>
        <end position="320"/>
    </location>
</feature>
<evidence type="ECO:0000256" key="4">
    <source>
        <dbReference type="ARBA" id="ARBA00023136"/>
    </source>
</evidence>
<feature type="transmembrane region" description="Helical" evidence="5">
    <location>
        <begin position="496"/>
        <end position="515"/>
    </location>
</feature>
<dbReference type="PANTHER" id="PTHR20661:SF0">
    <property type="entry name" value="PHOSPHATIDYLINOSITOL-GLYCAN BIOSYNTHESIS CLASS W PROTEIN"/>
    <property type="match status" value="1"/>
</dbReference>
<feature type="transmembrane region" description="Helical" evidence="5">
    <location>
        <begin position="61"/>
        <end position="79"/>
    </location>
</feature>
<dbReference type="AlphaFoldDB" id="A0A2A3ENX0"/>
<keyword evidence="4 5" id="KW-0472">Membrane</keyword>
<dbReference type="GO" id="GO:0005789">
    <property type="term" value="C:endoplasmic reticulum membrane"/>
    <property type="evidence" value="ECO:0007669"/>
    <property type="project" value="UniProtKB-SubCell"/>
</dbReference>
<dbReference type="EMBL" id="KZ288211">
    <property type="protein sequence ID" value="PBC32896.1"/>
    <property type="molecule type" value="Genomic_DNA"/>
</dbReference>
<name>A0A2A3ENX0_APICC</name>
<proteinExistence type="inferred from homology"/>
<dbReference type="GO" id="GO:0072659">
    <property type="term" value="P:protein localization to plasma membrane"/>
    <property type="evidence" value="ECO:0007669"/>
    <property type="project" value="TreeGrafter"/>
</dbReference>
<keyword evidence="5" id="KW-0012">Acyltransferase</keyword>
<dbReference type="GO" id="GO:0006506">
    <property type="term" value="P:GPI anchor biosynthetic process"/>
    <property type="evidence" value="ECO:0007669"/>
    <property type="project" value="UniProtKB-UniPathway"/>
</dbReference>
<comment type="function">
    <text evidence="5">A acetyltransferase, which acetylates the inositol ring of phosphatidylinositol during biosynthesis of GPI-anchor.</text>
</comment>
<keyword evidence="5" id="KW-0256">Endoplasmic reticulum</keyword>
<evidence type="ECO:0000313" key="6">
    <source>
        <dbReference type="EMBL" id="PBC32896.1"/>
    </source>
</evidence>
<accession>A0A2A3ENX0</accession>
<keyword evidence="5" id="KW-0808">Transferase</keyword>
<evidence type="ECO:0000256" key="5">
    <source>
        <dbReference type="RuleBase" id="RU280819"/>
    </source>
</evidence>
<dbReference type="PIRSF" id="PIRSF017321">
    <property type="entry name" value="GWT1"/>
    <property type="match status" value="1"/>
</dbReference>
<feature type="transmembrane region" description="Helical" evidence="5">
    <location>
        <begin position="29"/>
        <end position="49"/>
    </location>
</feature>
<evidence type="ECO:0000256" key="2">
    <source>
        <dbReference type="ARBA" id="ARBA00022692"/>
    </source>
</evidence>
<dbReference type="EC" id="2.3.-.-" evidence="5"/>
<keyword evidence="2 5" id="KW-0812">Transmembrane</keyword>
<sequence>MSNSWNKNNYRQQQEAFISGHGGTTSREVIYAIMPNICSILLTTTIIGLFNEVIHRNIRVLIEFALIVIPSILCCTILSEYVITVCFIMMAISVINILILGFNLNSLPIHHRRSACGKKPFITNFRALTNIITAICILAIDFHIFPRKFAKTEIFGYSLMDSGVGLFILANALVAPEAKDFTPKPRIGFFHTISKNIKYTARSCIPLLILGFGRSVAIEILGYQKHVTEYGVHWNFFITLAFVKLFTSSITSTINSKYSLLSGIWILGMHEYVLSTKGLKEWVLSNKPRDDFVSANREGVVSVPGYVGLYLIGVAIGRLIHSTYQNSQAQNPFQHKLRIIHIKLFGYEFDANYNESMILCIKLSLISAQTCAATLFCDTYFRVSRRLANAGYCMWILTLGVMILTLLLLIEIISDILIHKNVDVEYDQKKTKMQKTNIKNKRETVSDKYEKTVAENTIEIFEAVNYNGLIFFLFSNLMTGGINMLVRTLYINELNAVQILIAYMAVNVLSVLLLYRKQVQIKL</sequence>
<comment type="subcellular location">
    <subcellularLocation>
        <location evidence="5">Endoplasmic reticulum membrane</location>
        <topology evidence="5">Multi-pass membrane protein</topology>
    </subcellularLocation>
    <subcellularLocation>
        <location evidence="1">Membrane</location>
        <topology evidence="1">Multi-pass membrane protein</topology>
    </subcellularLocation>
</comment>
<dbReference type="InterPro" id="IPR009447">
    <property type="entry name" value="PIGW/GWT1"/>
</dbReference>
<dbReference type="GO" id="GO:0032216">
    <property type="term" value="F:glucosaminyl-phosphatidylinositol O-acyltransferase activity"/>
    <property type="evidence" value="ECO:0007669"/>
    <property type="project" value="TreeGrafter"/>
</dbReference>
<keyword evidence="5" id="KW-0337">GPI-anchor biosynthesis</keyword>
<dbReference type="OrthoDB" id="15270at2759"/>
<evidence type="ECO:0000256" key="1">
    <source>
        <dbReference type="ARBA" id="ARBA00004141"/>
    </source>
</evidence>
<protein>
    <recommendedName>
        <fullName evidence="5">Phosphatidylinositol-glycan biosynthesis class W protein</fullName>
        <ecNumber evidence="5">2.3.-.-</ecNumber>
    </recommendedName>
</protein>
<gene>
    <name evidence="6" type="ORF">APICC_04397</name>
</gene>
<keyword evidence="7" id="KW-1185">Reference proteome</keyword>
<comment type="similarity">
    <text evidence="5">Belongs to the PIGW family.</text>
</comment>
<comment type="pathway">
    <text evidence="5">Glycolipid biosynthesis; glycosylphosphatidylinositol-anchor biosynthesis.</text>
</comment>
<feature type="transmembrane region" description="Helical" evidence="5">
    <location>
        <begin position="125"/>
        <end position="145"/>
    </location>
</feature>
<evidence type="ECO:0000313" key="7">
    <source>
        <dbReference type="Proteomes" id="UP000242457"/>
    </source>
</evidence>
<evidence type="ECO:0000256" key="3">
    <source>
        <dbReference type="ARBA" id="ARBA00022989"/>
    </source>
</evidence>
<feature type="transmembrane region" description="Helical" evidence="5">
    <location>
        <begin position="85"/>
        <end position="104"/>
    </location>
</feature>
<feature type="transmembrane region" description="Helical" evidence="5">
    <location>
        <begin position="157"/>
        <end position="178"/>
    </location>
</feature>